<dbReference type="Proteomes" id="UP000245764">
    <property type="component" value="Chromosome 1"/>
</dbReference>
<feature type="compositionally biased region" description="Basic and acidic residues" evidence="1">
    <location>
        <begin position="271"/>
        <end position="291"/>
    </location>
</feature>
<gene>
    <name evidence="2" type="ORF">ZT1E4_G1285</name>
</gene>
<feature type="region of interest" description="Disordered" evidence="1">
    <location>
        <begin position="1"/>
        <end position="60"/>
    </location>
</feature>
<reference evidence="3" key="1">
    <citation type="submission" date="2017-05" db="EMBL/GenBank/DDBJ databases">
        <authorList>
            <person name="Song R."/>
            <person name="Chenine A.L."/>
            <person name="Ruprecht R.M."/>
        </authorList>
    </citation>
    <scope>NUCLEOTIDE SEQUENCE [LARGE SCALE GENOMIC DNA]</scope>
</reference>
<protein>
    <submittedName>
        <fullName evidence="2">Uncharacterized protein</fullName>
    </submittedName>
</protein>
<evidence type="ECO:0000313" key="2">
    <source>
        <dbReference type="EMBL" id="SMR42507.1"/>
    </source>
</evidence>
<name>A0A2H1FMF2_ZYMTR</name>
<dbReference type="AlphaFoldDB" id="A0A2H1FMF2"/>
<feature type="region of interest" description="Disordered" evidence="1">
    <location>
        <begin position="205"/>
        <end position="305"/>
    </location>
</feature>
<evidence type="ECO:0000313" key="3">
    <source>
        <dbReference type="Proteomes" id="UP000245764"/>
    </source>
</evidence>
<feature type="compositionally biased region" description="Acidic residues" evidence="1">
    <location>
        <begin position="31"/>
        <end position="45"/>
    </location>
</feature>
<proteinExistence type="predicted"/>
<accession>A0A2H1FMF2</accession>
<sequence length="305" mass="34601">MSSDNEDIPETPQAQSTNRRLARLRRSTLPEDFEKDVFADDEETQTQDNTAAPTEKQKLDNRQDKKFKNLVIKNPDLVHTLVLSICNALTVAYWTSDITHESYTILKDRVAFQVKEYNRACDRIKELEAVVNSNETTRNLVKYKEHANTLYKTVKVREKEIAELQTELRGHTAAAEESQAIIATAEGHTEREEELRATISSLQKQLKKNVPAVTFSGSTHRGRQSSRSRSIERRASLPSIGLIGPPPPPRQRGHRSGAGFPSGSSDGSDSDYDRRDDRRNDHRDDRRGSDRHQKRRSVRGDTPAT</sequence>
<evidence type="ECO:0000256" key="1">
    <source>
        <dbReference type="SAM" id="MobiDB-lite"/>
    </source>
</evidence>
<organism evidence="2 3">
    <name type="scientific">Zymoseptoria tritici ST99CH_1E4</name>
    <dbReference type="NCBI Taxonomy" id="1276532"/>
    <lineage>
        <taxon>Eukaryota</taxon>
        <taxon>Fungi</taxon>
        <taxon>Dikarya</taxon>
        <taxon>Ascomycota</taxon>
        <taxon>Pezizomycotina</taxon>
        <taxon>Dothideomycetes</taxon>
        <taxon>Dothideomycetidae</taxon>
        <taxon>Mycosphaerellales</taxon>
        <taxon>Mycosphaerellaceae</taxon>
        <taxon>Zymoseptoria</taxon>
    </lineage>
</organism>
<dbReference type="EMBL" id="LT854253">
    <property type="protein sequence ID" value="SMR42507.1"/>
    <property type="molecule type" value="Genomic_DNA"/>
</dbReference>